<keyword evidence="2" id="KW-1185">Reference proteome</keyword>
<sequence length="355" mass="41463">MVKINITDKNDKKNQINFLYVYENEFDTAIDDNISGEVLKKEIKKYYRSTTKARLGRFSKLGNQIISDEVAKIAKNIVGQYEFSRTTDISNDSYIFSHLIENPEAFKDSLEELTSIYGIKDLAGKPVLAISYSNKRGIKNIINETRKMELLVSIDVDRRFVEKSKSIDEINKVIFRDLFGIMSIKSKFSQKLGLVTGYSQKDTSLSDIKYFDMLEDFFWNEFESKLLCGRMIDFLEEDKPNKLEKNNDDFDIFENDIEEDLYNRASDKRISKTRVLYKCNSIDNICKVAKFIDKNDNQLLKSIIYKFNKNYYLSFPNSYNGSLMSEYKLSKTNISLAYIKEHGRKINNLYSFCLL</sequence>
<dbReference type="EMBL" id="FOGW01000005">
    <property type="protein sequence ID" value="SER54753.1"/>
    <property type="molecule type" value="Genomic_DNA"/>
</dbReference>
<dbReference type="InterPro" id="IPR038471">
    <property type="entry name" value="MecA_C_sf"/>
</dbReference>
<accession>A0A1H9Q4H4</accession>
<organism evidence="1 2">
    <name type="scientific">Lachnobacterium bovis</name>
    <dbReference type="NCBI Taxonomy" id="140626"/>
    <lineage>
        <taxon>Bacteria</taxon>
        <taxon>Bacillati</taxon>
        <taxon>Bacillota</taxon>
        <taxon>Clostridia</taxon>
        <taxon>Lachnospirales</taxon>
        <taxon>Lachnospiraceae</taxon>
        <taxon>Lachnobacterium</taxon>
    </lineage>
</organism>
<dbReference type="AlphaFoldDB" id="A0A1H9Q4H4"/>
<dbReference type="Gene3D" id="3.30.70.1950">
    <property type="match status" value="1"/>
</dbReference>
<dbReference type="OrthoDB" id="9955828at2"/>
<dbReference type="RefSeq" id="WP_022747885.1">
    <property type="nucleotide sequence ID" value="NZ_FOGW01000005.1"/>
</dbReference>
<reference evidence="2" key="1">
    <citation type="submission" date="2016-10" db="EMBL/GenBank/DDBJ databases">
        <authorList>
            <person name="Varghese N."/>
            <person name="Submissions S."/>
        </authorList>
    </citation>
    <scope>NUCLEOTIDE SEQUENCE [LARGE SCALE GENOMIC DNA]</scope>
    <source>
        <strain evidence="2">S1b</strain>
    </source>
</reference>
<name>A0A1H9Q4H4_9FIRM</name>
<gene>
    <name evidence="1" type="ORF">SAMN02910429_00425</name>
</gene>
<protein>
    <submittedName>
        <fullName evidence="1">Uncharacterized protein</fullName>
    </submittedName>
</protein>
<proteinExistence type="predicted"/>
<evidence type="ECO:0000313" key="1">
    <source>
        <dbReference type="EMBL" id="SER54753.1"/>
    </source>
</evidence>
<evidence type="ECO:0000313" key="2">
    <source>
        <dbReference type="Proteomes" id="UP000182471"/>
    </source>
</evidence>
<dbReference type="Proteomes" id="UP000182471">
    <property type="component" value="Unassembled WGS sequence"/>
</dbReference>